<dbReference type="SUPFAM" id="SSF46689">
    <property type="entry name" value="Homeodomain-like"/>
    <property type="match status" value="1"/>
</dbReference>
<dbReference type="PANTHER" id="PTHR43280">
    <property type="entry name" value="ARAC-FAMILY TRANSCRIPTIONAL REGULATOR"/>
    <property type="match status" value="1"/>
</dbReference>
<evidence type="ECO:0000256" key="2">
    <source>
        <dbReference type="ARBA" id="ARBA00023125"/>
    </source>
</evidence>
<keyword evidence="6" id="KW-1185">Reference proteome</keyword>
<dbReference type="GO" id="GO:0003700">
    <property type="term" value="F:DNA-binding transcription factor activity"/>
    <property type="evidence" value="ECO:0007669"/>
    <property type="project" value="InterPro"/>
</dbReference>
<evidence type="ECO:0000259" key="4">
    <source>
        <dbReference type="PROSITE" id="PS01124"/>
    </source>
</evidence>
<sequence length="293" mass="33899">MSVTQSAYLSLSCLPLPTFIEGHHVSLELGGHKVNQIHSEYFVFAFVREGQLILIQDGVETVVHENELFILVPGRHRYSWWAQSEKVSVDRITFYVAGDWKMQASLTPAKNSIKSMMLHPVVPVQTLFLRQYQPIKSPDDIYELVTELISETTDCESHRFFETQQLFIKLLDHLQTQNNAQDKLTQLSLALQRFLKDHYQDKITSKTLSDHFEQRGTYLVKVLRQTVGLSPAEYLMQYRMEEASRQLLDTDLSIADIALEVGFQNIYYFSTSFKKYTGVSPSKYREQATMPEE</sequence>
<dbReference type="SMART" id="SM00342">
    <property type="entry name" value="HTH_ARAC"/>
    <property type="match status" value="1"/>
</dbReference>
<dbReference type="SUPFAM" id="SSF51215">
    <property type="entry name" value="Regulatory protein AraC"/>
    <property type="match status" value="1"/>
</dbReference>
<dbReference type="Gene3D" id="1.10.10.60">
    <property type="entry name" value="Homeodomain-like"/>
    <property type="match status" value="2"/>
</dbReference>
<feature type="domain" description="HTH araC/xylS-type" evidence="4">
    <location>
        <begin position="189"/>
        <end position="287"/>
    </location>
</feature>
<organism evidence="5 6">
    <name type="scientific">Secundilactobacillus collinoides</name>
    <name type="common">Lactobacillus collinoides</name>
    <dbReference type="NCBI Taxonomy" id="33960"/>
    <lineage>
        <taxon>Bacteria</taxon>
        <taxon>Bacillati</taxon>
        <taxon>Bacillota</taxon>
        <taxon>Bacilli</taxon>
        <taxon>Lactobacillales</taxon>
        <taxon>Lactobacillaceae</taxon>
        <taxon>Secundilactobacillus</taxon>
    </lineage>
</organism>
<dbReference type="PROSITE" id="PS01124">
    <property type="entry name" value="HTH_ARAC_FAMILY_2"/>
    <property type="match status" value="1"/>
</dbReference>
<dbReference type="InterPro" id="IPR018060">
    <property type="entry name" value="HTH_AraC"/>
</dbReference>
<dbReference type="Pfam" id="PF12833">
    <property type="entry name" value="HTH_18"/>
    <property type="match status" value="1"/>
</dbReference>
<dbReference type="Proteomes" id="UP000076480">
    <property type="component" value="Unassembled WGS sequence"/>
</dbReference>
<accession>A0A166HXH4</accession>
<dbReference type="PANTHER" id="PTHR43280:SF2">
    <property type="entry name" value="HTH-TYPE TRANSCRIPTIONAL REGULATOR EXSA"/>
    <property type="match status" value="1"/>
</dbReference>
<gene>
    <name evidence="5" type="ORF">TY91_00400</name>
</gene>
<dbReference type="InterPro" id="IPR020449">
    <property type="entry name" value="Tscrpt_reg_AraC-type_HTH"/>
</dbReference>
<dbReference type="InterPro" id="IPR009057">
    <property type="entry name" value="Homeodomain-like_sf"/>
</dbReference>
<dbReference type="AlphaFoldDB" id="A0A166HXH4"/>
<keyword evidence="2" id="KW-0238">DNA-binding</keyword>
<evidence type="ECO:0000256" key="3">
    <source>
        <dbReference type="ARBA" id="ARBA00023163"/>
    </source>
</evidence>
<evidence type="ECO:0000313" key="5">
    <source>
        <dbReference type="EMBL" id="KZL43333.1"/>
    </source>
</evidence>
<dbReference type="PROSITE" id="PS00041">
    <property type="entry name" value="HTH_ARAC_FAMILY_1"/>
    <property type="match status" value="1"/>
</dbReference>
<dbReference type="InterPro" id="IPR018062">
    <property type="entry name" value="HTH_AraC-typ_CS"/>
</dbReference>
<keyword evidence="1" id="KW-0805">Transcription regulation</keyword>
<dbReference type="EMBL" id="JYDC01000003">
    <property type="protein sequence ID" value="KZL43333.1"/>
    <property type="molecule type" value="Genomic_DNA"/>
</dbReference>
<dbReference type="PATRIC" id="fig|33960.6.peg.1533"/>
<keyword evidence="3" id="KW-0804">Transcription</keyword>
<comment type="caution">
    <text evidence="5">The sequence shown here is derived from an EMBL/GenBank/DDBJ whole genome shotgun (WGS) entry which is preliminary data.</text>
</comment>
<proteinExistence type="predicted"/>
<reference evidence="5 6" key="1">
    <citation type="submission" date="2015-02" db="EMBL/GenBank/DDBJ databases">
        <title>Draft genome sequence of Lactobacillus collinoides CUPV2371 isolated from a natural cider, the first genome sequence of a strain of this species.</title>
        <authorList>
            <person name="Puertas A.I."/>
            <person name="Spano G."/>
            <person name="Capozzi V."/>
            <person name="Lamontanara A."/>
            <person name="Orru L."/>
            <person name="Duenas M.T."/>
        </authorList>
    </citation>
    <scope>NUCLEOTIDE SEQUENCE [LARGE SCALE GENOMIC DNA]</scope>
    <source>
        <strain evidence="5 6">237</strain>
    </source>
</reference>
<dbReference type="PRINTS" id="PR00032">
    <property type="entry name" value="HTHARAC"/>
</dbReference>
<name>A0A166HXH4_SECCO</name>
<dbReference type="InterPro" id="IPR037923">
    <property type="entry name" value="HTH-like"/>
</dbReference>
<protein>
    <recommendedName>
        <fullName evidence="4">HTH araC/xylS-type domain-containing protein</fullName>
    </recommendedName>
</protein>
<dbReference type="GO" id="GO:0043565">
    <property type="term" value="F:sequence-specific DNA binding"/>
    <property type="evidence" value="ECO:0007669"/>
    <property type="project" value="InterPro"/>
</dbReference>
<evidence type="ECO:0000313" key="6">
    <source>
        <dbReference type="Proteomes" id="UP000076480"/>
    </source>
</evidence>
<evidence type="ECO:0000256" key="1">
    <source>
        <dbReference type="ARBA" id="ARBA00023015"/>
    </source>
</evidence>